<reference evidence="4 5" key="1">
    <citation type="journal article" date="2017" name="PLoS Biol.">
        <title>The sea cucumber genome provides insights into morphological evolution and visceral regeneration.</title>
        <authorList>
            <person name="Zhang X."/>
            <person name="Sun L."/>
            <person name="Yuan J."/>
            <person name="Sun Y."/>
            <person name="Gao Y."/>
            <person name="Zhang L."/>
            <person name="Li S."/>
            <person name="Dai H."/>
            <person name="Hamel J.F."/>
            <person name="Liu C."/>
            <person name="Yu Y."/>
            <person name="Liu S."/>
            <person name="Lin W."/>
            <person name="Guo K."/>
            <person name="Jin S."/>
            <person name="Xu P."/>
            <person name="Storey K.B."/>
            <person name="Huan P."/>
            <person name="Zhang T."/>
            <person name="Zhou Y."/>
            <person name="Zhang J."/>
            <person name="Lin C."/>
            <person name="Li X."/>
            <person name="Xing L."/>
            <person name="Huo D."/>
            <person name="Sun M."/>
            <person name="Wang L."/>
            <person name="Mercier A."/>
            <person name="Li F."/>
            <person name="Yang H."/>
            <person name="Xiang J."/>
        </authorList>
    </citation>
    <scope>NUCLEOTIDE SEQUENCE [LARGE SCALE GENOMIC DNA]</scope>
    <source>
        <strain evidence="4">Shaxun</strain>
        <tissue evidence="4">Muscle</tissue>
    </source>
</reference>
<dbReference type="SMART" id="SM00120">
    <property type="entry name" value="HX"/>
    <property type="match status" value="4"/>
</dbReference>
<dbReference type="Pfam" id="PF00045">
    <property type="entry name" value="Hemopexin"/>
    <property type="match status" value="3"/>
</dbReference>
<keyword evidence="2" id="KW-0378">Hydrolase</keyword>
<dbReference type="InterPro" id="IPR018487">
    <property type="entry name" value="Hemopexin-like_repeat"/>
</dbReference>
<dbReference type="SUPFAM" id="SSF50923">
    <property type="entry name" value="Hemopexin-like domain"/>
    <property type="match status" value="2"/>
</dbReference>
<dbReference type="CDD" id="cd00094">
    <property type="entry name" value="HX"/>
    <property type="match status" value="1"/>
</dbReference>
<dbReference type="PANTHER" id="PTHR10201:SF323">
    <property type="entry name" value="MATRIX METALLOPROTEINASE-21"/>
    <property type="match status" value="1"/>
</dbReference>
<accession>A0A2G8L9C8</accession>
<keyword evidence="2" id="KW-0482">Metalloprotease</keyword>
<dbReference type="PANTHER" id="PTHR10201">
    <property type="entry name" value="MATRIX METALLOPROTEINASE"/>
    <property type="match status" value="1"/>
</dbReference>
<name>A0A2G8L9C8_STIJA</name>
<evidence type="ECO:0000256" key="3">
    <source>
        <dbReference type="PROSITE-ProRule" id="PRU01011"/>
    </source>
</evidence>
<dbReference type="AlphaFoldDB" id="A0A2G8L9C8"/>
<sequence>MKKQCHHFLFINCPSGNFDTITRTSDGNTYAFQGGLVVQLTDDGTGIVSGYPKPIDDVFPGLPSNLDASILYPTGRHILAYHWYHRRQWLPKEYWVKFCGDTNDLDAALVDRDSRYAYFFKGIYCWYYDIHFSRVVQTLPLAIRDRWPGIVPPVDAAFQWSNGVQYFFSGDRYYRFNDREGMVADGGYPLPVASSWLGCPDDDPGVNWIEVCNPDLCSLGSDCPSGNFDTITRTSDGNTYAFQGGLVVQLTDDGTGIVSGYPKPIDDVFPVYLLT</sequence>
<gene>
    <name evidence="4" type="ORF">BSL78_06262</name>
</gene>
<dbReference type="Proteomes" id="UP000230750">
    <property type="component" value="Unassembled WGS sequence"/>
</dbReference>
<dbReference type="PROSITE" id="PS51642">
    <property type="entry name" value="HEMOPEXIN_2"/>
    <property type="match status" value="4"/>
</dbReference>
<evidence type="ECO:0000313" key="5">
    <source>
        <dbReference type="Proteomes" id="UP000230750"/>
    </source>
</evidence>
<keyword evidence="2" id="KW-0645">Protease</keyword>
<dbReference type="GO" id="GO:0004222">
    <property type="term" value="F:metalloendopeptidase activity"/>
    <property type="evidence" value="ECO:0007669"/>
    <property type="project" value="TreeGrafter"/>
</dbReference>
<dbReference type="STRING" id="307972.A0A2G8L9C8"/>
<feature type="repeat" description="Hemopexin" evidence="3">
    <location>
        <begin position="102"/>
        <end position="150"/>
    </location>
</feature>
<dbReference type="EMBL" id="MRZV01000162">
    <property type="protein sequence ID" value="PIK56859.1"/>
    <property type="molecule type" value="Genomic_DNA"/>
</dbReference>
<comment type="caution">
    <text evidence="4">The sequence shown here is derived from an EMBL/GenBank/DDBJ whole genome shotgun (WGS) entry which is preliminary data.</text>
</comment>
<keyword evidence="5" id="KW-1185">Reference proteome</keyword>
<evidence type="ECO:0000313" key="4">
    <source>
        <dbReference type="EMBL" id="PIK56859.1"/>
    </source>
</evidence>
<evidence type="ECO:0000256" key="1">
    <source>
        <dbReference type="ARBA" id="ARBA00022737"/>
    </source>
</evidence>
<keyword evidence="1" id="KW-0677">Repeat</keyword>
<dbReference type="GO" id="GO:0030574">
    <property type="term" value="P:collagen catabolic process"/>
    <property type="evidence" value="ECO:0007669"/>
    <property type="project" value="TreeGrafter"/>
</dbReference>
<feature type="repeat" description="Hemopexin" evidence="3">
    <location>
        <begin position="15"/>
        <end position="62"/>
    </location>
</feature>
<dbReference type="GO" id="GO:0030198">
    <property type="term" value="P:extracellular matrix organization"/>
    <property type="evidence" value="ECO:0007669"/>
    <property type="project" value="TreeGrafter"/>
</dbReference>
<dbReference type="Gene3D" id="2.110.10.10">
    <property type="entry name" value="Hemopexin-like domain"/>
    <property type="match status" value="2"/>
</dbReference>
<protein>
    <submittedName>
        <fullName evidence="4">Uncharacterized protein</fullName>
    </submittedName>
</protein>
<organism evidence="4 5">
    <name type="scientific">Stichopus japonicus</name>
    <name type="common">Sea cucumber</name>
    <dbReference type="NCBI Taxonomy" id="307972"/>
    <lineage>
        <taxon>Eukaryota</taxon>
        <taxon>Metazoa</taxon>
        <taxon>Echinodermata</taxon>
        <taxon>Eleutherozoa</taxon>
        <taxon>Echinozoa</taxon>
        <taxon>Holothuroidea</taxon>
        <taxon>Aspidochirotacea</taxon>
        <taxon>Aspidochirotida</taxon>
        <taxon>Stichopodidae</taxon>
        <taxon>Apostichopus</taxon>
    </lineage>
</organism>
<feature type="repeat" description="Hemopexin" evidence="3">
    <location>
        <begin position="151"/>
        <end position="199"/>
    </location>
</feature>
<proteinExistence type="predicted"/>
<dbReference type="OrthoDB" id="8953614at2759"/>
<dbReference type="InterPro" id="IPR036375">
    <property type="entry name" value="Hemopexin-like_dom_sf"/>
</dbReference>
<evidence type="ECO:0000256" key="2">
    <source>
        <dbReference type="ARBA" id="ARBA00023049"/>
    </source>
</evidence>
<feature type="repeat" description="Hemopexin" evidence="3">
    <location>
        <begin position="225"/>
        <end position="272"/>
    </location>
</feature>
<dbReference type="InterPro" id="IPR000585">
    <property type="entry name" value="Hemopexin-like_dom"/>
</dbReference>